<dbReference type="EMBL" id="QKYT01000483">
    <property type="protein sequence ID" value="RIA84576.1"/>
    <property type="molecule type" value="Genomic_DNA"/>
</dbReference>
<protein>
    <recommendedName>
        <fullName evidence="2">TLDc domain-containing protein</fullName>
    </recommendedName>
</protein>
<evidence type="ECO:0000313" key="3">
    <source>
        <dbReference type="EMBL" id="RIA84576.1"/>
    </source>
</evidence>
<name>A0A397SIV9_9GLOM</name>
<evidence type="ECO:0000313" key="4">
    <source>
        <dbReference type="Proteomes" id="UP000265703"/>
    </source>
</evidence>
<feature type="transmembrane region" description="Helical" evidence="1">
    <location>
        <begin position="6"/>
        <end position="24"/>
    </location>
</feature>
<comment type="caution">
    <text evidence="3">The sequence shown here is derived from an EMBL/GenBank/DDBJ whole genome shotgun (WGS) entry which is preliminary data.</text>
</comment>
<dbReference type="Proteomes" id="UP000265703">
    <property type="component" value="Unassembled WGS sequence"/>
</dbReference>
<dbReference type="InterPro" id="IPR006571">
    <property type="entry name" value="TLDc_dom"/>
</dbReference>
<accession>A0A397SIV9</accession>
<gene>
    <name evidence="3" type="ORF">C1645_879839</name>
</gene>
<feature type="transmembrane region" description="Helical" evidence="1">
    <location>
        <begin position="36"/>
        <end position="55"/>
    </location>
</feature>
<feature type="domain" description="TLDc" evidence="2">
    <location>
        <begin position="99"/>
        <end position="213"/>
    </location>
</feature>
<proteinExistence type="predicted"/>
<dbReference type="AlphaFoldDB" id="A0A397SIV9"/>
<evidence type="ECO:0000256" key="1">
    <source>
        <dbReference type="SAM" id="Phobius"/>
    </source>
</evidence>
<organism evidence="3 4">
    <name type="scientific">Glomus cerebriforme</name>
    <dbReference type="NCBI Taxonomy" id="658196"/>
    <lineage>
        <taxon>Eukaryota</taxon>
        <taxon>Fungi</taxon>
        <taxon>Fungi incertae sedis</taxon>
        <taxon>Mucoromycota</taxon>
        <taxon>Glomeromycotina</taxon>
        <taxon>Glomeromycetes</taxon>
        <taxon>Glomerales</taxon>
        <taxon>Glomeraceae</taxon>
        <taxon>Glomus</taxon>
    </lineage>
</organism>
<dbReference type="OrthoDB" id="2439862at2759"/>
<keyword evidence="4" id="KW-1185">Reference proteome</keyword>
<dbReference type="STRING" id="658196.A0A397SIV9"/>
<keyword evidence="1" id="KW-0812">Transmembrane</keyword>
<reference evidence="3 4" key="1">
    <citation type="submission" date="2018-06" db="EMBL/GenBank/DDBJ databases">
        <title>Comparative genomics reveals the genomic features of Rhizophagus irregularis, R. cerebriforme, R. diaphanum and Gigaspora rosea, and their symbiotic lifestyle signature.</title>
        <authorList>
            <person name="Morin E."/>
            <person name="San Clemente H."/>
            <person name="Chen E.C.H."/>
            <person name="De La Providencia I."/>
            <person name="Hainaut M."/>
            <person name="Kuo A."/>
            <person name="Kohler A."/>
            <person name="Murat C."/>
            <person name="Tang N."/>
            <person name="Roy S."/>
            <person name="Loubradou J."/>
            <person name="Henrissat B."/>
            <person name="Grigoriev I.V."/>
            <person name="Corradi N."/>
            <person name="Roux C."/>
            <person name="Martin F.M."/>
        </authorList>
    </citation>
    <scope>NUCLEOTIDE SEQUENCE [LARGE SCALE GENOMIC DNA]</scope>
    <source>
        <strain evidence="3 4">DAOM 227022</strain>
    </source>
</reference>
<keyword evidence="1" id="KW-0472">Membrane</keyword>
<dbReference type="Pfam" id="PF07534">
    <property type="entry name" value="TLD"/>
    <property type="match status" value="1"/>
</dbReference>
<sequence length="213" mass="24461">MTIYLGVFFILVTLISIFGILGAKHRSPGAIKIFQFLLWGIVIIHIIFFVFVIIITKRVKKEVVDLCVSKSTENSNNNLNDVLTDCNNREIHKILKYSVLILSTFITINRLEITDKLTFPYYFKLLYRGSRDGATRDKFHKICNNQFCIVTIVKVKDRKEILGGYNPIEWKTDSGYSSTKNSFIFSFNSSITEDSILFSNNGRIDSYILSSDI</sequence>
<dbReference type="PROSITE" id="PS51886">
    <property type="entry name" value="TLDC"/>
    <property type="match status" value="1"/>
</dbReference>
<keyword evidence="1" id="KW-1133">Transmembrane helix</keyword>
<evidence type="ECO:0000259" key="2">
    <source>
        <dbReference type="PROSITE" id="PS51886"/>
    </source>
</evidence>